<dbReference type="PROSITE" id="PS51318">
    <property type="entry name" value="TAT"/>
    <property type="match status" value="1"/>
</dbReference>
<keyword evidence="1" id="KW-0732">Signal</keyword>
<dbReference type="AlphaFoldDB" id="A0A2T4UQQ6"/>
<evidence type="ECO:0000313" key="2">
    <source>
        <dbReference type="EMBL" id="PTL71864.1"/>
    </source>
</evidence>
<feature type="signal peptide" evidence="1">
    <location>
        <begin position="1"/>
        <end position="35"/>
    </location>
</feature>
<keyword evidence="3" id="KW-1185">Reference proteome</keyword>
<feature type="chain" id="PRO_5016291526" evidence="1">
    <location>
        <begin position="36"/>
        <end position="197"/>
    </location>
</feature>
<organism evidence="2 3">
    <name type="scientific">Rathayibacter caricis DSM 15933</name>
    <dbReference type="NCBI Taxonomy" id="1328867"/>
    <lineage>
        <taxon>Bacteria</taxon>
        <taxon>Bacillati</taxon>
        <taxon>Actinomycetota</taxon>
        <taxon>Actinomycetes</taxon>
        <taxon>Micrococcales</taxon>
        <taxon>Microbacteriaceae</taxon>
        <taxon>Rathayibacter</taxon>
    </lineage>
</organism>
<gene>
    <name evidence="2" type="ORF">C1I63_02750</name>
</gene>
<evidence type="ECO:0000313" key="3">
    <source>
        <dbReference type="Proteomes" id="UP000241085"/>
    </source>
</evidence>
<reference evidence="2 3" key="1">
    <citation type="submission" date="2018-03" db="EMBL/GenBank/DDBJ databases">
        <title>Bacteriophage NCPPB3778 and a type I-E CRISPR drive the evolution of the US Biological Select Agent, Rathayibacter toxicus.</title>
        <authorList>
            <person name="Davis E.W.II."/>
            <person name="Tabima J.F."/>
            <person name="Weisberg A.J."/>
            <person name="Dantas Lopes L."/>
            <person name="Wiseman M.S."/>
            <person name="Wiseman M.S."/>
            <person name="Pupko T."/>
            <person name="Belcher M.S."/>
            <person name="Sechler A.J."/>
            <person name="Tancos M.A."/>
            <person name="Schroeder B.K."/>
            <person name="Murray T.D."/>
            <person name="Luster D.G."/>
            <person name="Schneider W.L."/>
            <person name="Rogers E."/>
            <person name="Andreote F.D."/>
            <person name="Grunwald N.J."/>
            <person name="Putnam M.L."/>
            <person name="Chang J.H."/>
        </authorList>
    </citation>
    <scope>NUCLEOTIDE SEQUENCE [LARGE SCALE GENOMIC DNA]</scope>
    <source>
        <strain evidence="2 3">DSM 15933</strain>
    </source>
</reference>
<sequence>MQRRNRRSLRSLALAGAAAAALALTALGGAVPAQAAEGEITYTLHRSADPTADEQDAYARITDAMDRAVARYNANSDITKVLNVYYAPGVPTAEASNNGDLRFGSDRGFMVEGTALHEISHTVGVGQNGGWYAHCVNGVWDGSAATDLVKSLDGPDAQLNCGGSHIWPYGLNYSGEFSEAAFTRHVDVVEAMLADGM</sequence>
<dbReference type="RefSeq" id="WP_107573678.1">
    <property type="nucleotide sequence ID" value="NZ_PZPL01000001.1"/>
</dbReference>
<dbReference type="Proteomes" id="UP000241085">
    <property type="component" value="Unassembled WGS sequence"/>
</dbReference>
<protein>
    <submittedName>
        <fullName evidence="2">Uncharacterized protein</fullName>
    </submittedName>
</protein>
<proteinExistence type="predicted"/>
<evidence type="ECO:0000256" key="1">
    <source>
        <dbReference type="SAM" id="SignalP"/>
    </source>
</evidence>
<dbReference type="InterPro" id="IPR006311">
    <property type="entry name" value="TAT_signal"/>
</dbReference>
<dbReference type="EMBL" id="PZPL01000001">
    <property type="protein sequence ID" value="PTL71864.1"/>
    <property type="molecule type" value="Genomic_DNA"/>
</dbReference>
<name>A0A2T4UQQ6_9MICO</name>
<comment type="caution">
    <text evidence="2">The sequence shown here is derived from an EMBL/GenBank/DDBJ whole genome shotgun (WGS) entry which is preliminary data.</text>
</comment>
<accession>A0A2T4UQQ6</accession>